<evidence type="ECO:0000259" key="5">
    <source>
        <dbReference type="PROSITE" id="PS51063"/>
    </source>
</evidence>
<keyword evidence="1" id="KW-0805">Transcription regulation</keyword>
<evidence type="ECO:0000256" key="3">
    <source>
        <dbReference type="ARBA" id="ARBA00023163"/>
    </source>
</evidence>
<dbReference type="GO" id="GO:0003677">
    <property type="term" value="F:DNA binding"/>
    <property type="evidence" value="ECO:0007669"/>
    <property type="project" value="UniProtKB-KW"/>
</dbReference>
<keyword evidence="3" id="KW-0804">Transcription</keyword>
<evidence type="ECO:0000313" key="6">
    <source>
        <dbReference type="EMBL" id="ARQ69933.1"/>
    </source>
</evidence>
<dbReference type="Gene3D" id="1.10.10.10">
    <property type="entry name" value="Winged helix-like DNA-binding domain superfamily/Winged helix DNA-binding domain"/>
    <property type="match status" value="1"/>
</dbReference>
<feature type="domain" description="Cyclic nucleotide-binding" evidence="4">
    <location>
        <begin position="41"/>
        <end position="135"/>
    </location>
</feature>
<dbReference type="EMBL" id="CP021121">
    <property type="protein sequence ID" value="ARQ69933.1"/>
    <property type="molecule type" value="Genomic_DNA"/>
</dbReference>
<gene>
    <name evidence="6" type="ORF">CAG99_14660</name>
</gene>
<dbReference type="SMART" id="SM00419">
    <property type="entry name" value="HTH_CRP"/>
    <property type="match status" value="1"/>
</dbReference>
<evidence type="ECO:0008006" key="8">
    <source>
        <dbReference type="Google" id="ProtNLM"/>
    </source>
</evidence>
<accession>A0A1W7CYP7</accession>
<evidence type="ECO:0000313" key="7">
    <source>
        <dbReference type="Proteomes" id="UP000194218"/>
    </source>
</evidence>
<dbReference type="PANTHER" id="PTHR24567">
    <property type="entry name" value="CRP FAMILY TRANSCRIPTIONAL REGULATORY PROTEIN"/>
    <property type="match status" value="1"/>
</dbReference>
<dbReference type="Pfam" id="PF13545">
    <property type="entry name" value="HTH_Crp_2"/>
    <property type="match status" value="1"/>
</dbReference>
<sequence length="256" mass="27478">MPSWSVACCACWRGMGAVTSRWASDRGNRLLSMADVTSLSVLDTLDDAQLEALEALGGPVRFPAGHTIFWEGQPSRDALILRKGLVKVVQASQWGTVSLLAVRGSGEVLGDEGVLSGEPRSASVTTITPVEGLSIKGEDLLFFVEGHRLWPVMYRAAVRRRRQSDAAHLAYLALPVSARLARLLIGFADAMTREGGGKRGISVPLSQNDLASAAGASREAVVRSLRLLRDRGLVATGRGAMVVEDVEALRRFVDSR</sequence>
<name>A0A1W7CYP7_9ACTN</name>
<keyword evidence="2" id="KW-0238">DNA-binding</keyword>
<dbReference type="InterPro" id="IPR036390">
    <property type="entry name" value="WH_DNA-bd_sf"/>
</dbReference>
<dbReference type="Pfam" id="PF00027">
    <property type="entry name" value="cNMP_binding"/>
    <property type="match status" value="1"/>
</dbReference>
<dbReference type="CDD" id="cd00038">
    <property type="entry name" value="CAP_ED"/>
    <property type="match status" value="1"/>
</dbReference>
<feature type="domain" description="HTH crp-type" evidence="5">
    <location>
        <begin position="174"/>
        <end position="247"/>
    </location>
</feature>
<reference evidence="6 7" key="1">
    <citation type="submission" date="2017-05" db="EMBL/GenBank/DDBJ databases">
        <title>Complete genome sequence of Streptomyces sp. SCSIO 03032 revealed the diverse biosynthetic pathways for its bioactive secondary metabolites.</title>
        <authorList>
            <person name="Ma L."/>
            <person name="Zhu Y."/>
            <person name="Zhang W."/>
            <person name="Zhang G."/>
            <person name="Tian X."/>
            <person name="Zhang S."/>
            <person name="Zhang C."/>
        </authorList>
    </citation>
    <scope>NUCLEOTIDE SEQUENCE [LARGE SCALE GENOMIC DNA]</scope>
    <source>
        <strain evidence="6 7">SCSIO 03032</strain>
    </source>
</reference>
<evidence type="ECO:0000256" key="2">
    <source>
        <dbReference type="ARBA" id="ARBA00023125"/>
    </source>
</evidence>
<dbReference type="SMART" id="SM00100">
    <property type="entry name" value="cNMP"/>
    <property type="match status" value="1"/>
</dbReference>
<protein>
    <recommendedName>
        <fullName evidence="8">Crp/Fnr family transcriptional regulator</fullName>
    </recommendedName>
</protein>
<dbReference type="InterPro" id="IPR012318">
    <property type="entry name" value="HTH_CRP"/>
</dbReference>
<dbReference type="GO" id="GO:0003700">
    <property type="term" value="F:DNA-binding transcription factor activity"/>
    <property type="evidence" value="ECO:0007669"/>
    <property type="project" value="TreeGrafter"/>
</dbReference>
<dbReference type="InterPro" id="IPR000595">
    <property type="entry name" value="cNMP-bd_dom"/>
</dbReference>
<dbReference type="Gene3D" id="2.60.120.10">
    <property type="entry name" value="Jelly Rolls"/>
    <property type="match status" value="1"/>
</dbReference>
<evidence type="ECO:0000256" key="1">
    <source>
        <dbReference type="ARBA" id="ARBA00023015"/>
    </source>
</evidence>
<organism evidence="6 7">
    <name type="scientific">Streptomyces marincola</name>
    <dbReference type="NCBI Taxonomy" id="2878388"/>
    <lineage>
        <taxon>Bacteria</taxon>
        <taxon>Bacillati</taxon>
        <taxon>Actinomycetota</taxon>
        <taxon>Actinomycetes</taxon>
        <taxon>Kitasatosporales</taxon>
        <taxon>Streptomycetaceae</taxon>
        <taxon>Streptomyces</taxon>
    </lineage>
</organism>
<evidence type="ECO:0000259" key="4">
    <source>
        <dbReference type="PROSITE" id="PS50042"/>
    </source>
</evidence>
<dbReference type="Proteomes" id="UP000194218">
    <property type="component" value="Chromosome"/>
</dbReference>
<dbReference type="InterPro" id="IPR014710">
    <property type="entry name" value="RmlC-like_jellyroll"/>
</dbReference>
<dbReference type="SUPFAM" id="SSF51206">
    <property type="entry name" value="cAMP-binding domain-like"/>
    <property type="match status" value="1"/>
</dbReference>
<dbReference type="InterPro" id="IPR018490">
    <property type="entry name" value="cNMP-bd_dom_sf"/>
</dbReference>
<dbReference type="SUPFAM" id="SSF46785">
    <property type="entry name" value="Winged helix' DNA-binding domain"/>
    <property type="match status" value="1"/>
</dbReference>
<dbReference type="PANTHER" id="PTHR24567:SF74">
    <property type="entry name" value="HTH-TYPE TRANSCRIPTIONAL REGULATOR ARCR"/>
    <property type="match status" value="1"/>
</dbReference>
<dbReference type="InterPro" id="IPR036388">
    <property type="entry name" value="WH-like_DNA-bd_sf"/>
</dbReference>
<dbReference type="InterPro" id="IPR050397">
    <property type="entry name" value="Env_Response_Regulators"/>
</dbReference>
<dbReference type="GO" id="GO:0005829">
    <property type="term" value="C:cytosol"/>
    <property type="evidence" value="ECO:0007669"/>
    <property type="project" value="TreeGrafter"/>
</dbReference>
<keyword evidence="7" id="KW-1185">Reference proteome</keyword>
<dbReference type="AlphaFoldDB" id="A0A1W7CYP7"/>
<dbReference type="KEGG" id="smao:CAG99_14660"/>
<dbReference type="PROSITE" id="PS51063">
    <property type="entry name" value="HTH_CRP_2"/>
    <property type="match status" value="1"/>
</dbReference>
<proteinExistence type="predicted"/>
<dbReference type="PROSITE" id="PS50042">
    <property type="entry name" value="CNMP_BINDING_3"/>
    <property type="match status" value="1"/>
</dbReference>